<dbReference type="STRING" id="1307763.L21SP4_00778"/>
<reference evidence="7" key="1">
    <citation type="submission" date="2015-02" db="EMBL/GenBank/DDBJ databases">
        <title>Description and complete genome sequence of the first cultured representative of the subdivision 5 of the Verrucomicrobia phylum.</title>
        <authorList>
            <person name="Spring S."/>
            <person name="Bunk B."/>
            <person name="Sproer C."/>
            <person name="Klenk H.-P."/>
        </authorList>
    </citation>
    <scope>NUCLEOTIDE SEQUENCE [LARGE SCALE GENOMIC DNA]</scope>
    <source>
        <strain evidence="7">L21-Fru-AB</strain>
    </source>
</reference>
<protein>
    <submittedName>
        <fullName evidence="6">Arylsulfatase</fullName>
        <ecNumber evidence="6">3.1.6.1</ecNumber>
    </submittedName>
</protein>
<dbReference type="InterPro" id="IPR000917">
    <property type="entry name" value="Sulfatase_N"/>
</dbReference>
<dbReference type="PATRIC" id="fig|1609981.3.peg.811"/>
<gene>
    <name evidence="6" type="primary">atsA_12</name>
    <name evidence="6" type="ORF">L21SP4_00778</name>
</gene>
<organism evidence="6 7">
    <name type="scientific">Kiritimatiella glycovorans</name>
    <dbReference type="NCBI Taxonomy" id="1307763"/>
    <lineage>
        <taxon>Bacteria</taxon>
        <taxon>Pseudomonadati</taxon>
        <taxon>Kiritimatiellota</taxon>
        <taxon>Kiritimatiellia</taxon>
        <taxon>Kiritimatiellales</taxon>
        <taxon>Kiritimatiellaceae</taxon>
        <taxon>Kiritimatiella</taxon>
    </lineage>
</organism>
<evidence type="ECO:0000313" key="7">
    <source>
        <dbReference type="Proteomes" id="UP000035268"/>
    </source>
</evidence>
<dbReference type="Proteomes" id="UP000035268">
    <property type="component" value="Chromosome"/>
</dbReference>
<keyword evidence="3 6" id="KW-0378">Hydrolase</keyword>
<evidence type="ECO:0000256" key="3">
    <source>
        <dbReference type="ARBA" id="ARBA00022801"/>
    </source>
</evidence>
<evidence type="ECO:0000256" key="1">
    <source>
        <dbReference type="ARBA" id="ARBA00008779"/>
    </source>
</evidence>
<dbReference type="Gene3D" id="3.40.720.10">
    <property type="entry name" value="Alkaline Phosphatase, subunit A"/>
    <property type="match status" value="1"/>
</dbReference>
<evidence type="ECO:0000256" key="4">
    <source>
        <dbReference type="ARBA" id="ARBA00022837"/>
    </source>
</evidence>
<dbReference type="InterPro" id="IPR017850">
    <property type="entry name" value="Alkaline_phosphatase_core_sf"/>
</dbReference>
<dbReference type="InterPro" id="IPR050738">
    <property type="entry name" value="Sulfatase"/>
</dbReference>
<dbReference type="PROSITE" id="PS51318">
    <property type="entry name" value="TAT"/>
    <property type="match status" value="1"/>
</dbReference>
<feature type="domain" description="Sulfatase N-terminal" evidence="5">
    <location>
        <begin position="37"/>
        <end position="350"/>
    </location>
</feature>
<dbReference type="EC" id="3.1.6.1" evidence="6"/>
<dbReference type="KEGG" id="vbl:L21SP4_00778"/>
<dbReference type="PANTHER" id="PTHR42693">
    <property type="entry name" value="ARYLSULFATASE FAMILY MEMBER"/>
    <property type="match status" value="1"/>
</dbReference>
<dbReference type="OrthoDB" id="9764377at2"/>
<sequence>MHSINRREFITRTGAAGAGLWALGSEAAAQRRAGSKPNIVLIYADDLGWGDVSCYAARDFQTPHIDSIARRGAKFFEGYSTCPICGPSRAALMSGRYQQRFGFETNPTPGYVAWDEDLGLPTDVEIMPEMLKRAGYATGCVGKWHLGIRPRFHPNNRGFDYFYGFAGGMHSYYMKHDFWYNWGNEIEENGEPVDSWDYLSDEFARRGDEFIRRHRDGPFFLYLAFNAPHGPIQATQKYLDRAAKLDEDARREYAAVMFGLDEGVGRILDTLRRLGIERNTLLFFISDNGTHRNLKSPDSPLNGAKGRVEEGGVRVPFLAQWPGVIPAGSTLEGPACTFDLYPTFARLAGVPLRQKTDGVDLMPFMTGATDEAPHEQLYWGGFGRGGVRFRNWKLIREDDKPVALYNLEEDMGETQNLMDSRPERAREMEARFQAWRGAMSPPAWDIPKRSEYAEQRRLWENKIDFREVPPGERGQ</sequence>
<dbReference type="RefSeq" id="WP_052881411.1">
    <property type="nucleotide sequence ID" value="NZ_CP010904.1"/>
</dbReference>
<comment type="similarity">
    <text evidence="1">Belongs to the sulfatase family.</text>
</comment>
<dbReference type="PROSITE" id="PS00149">
    <property type="entry name" value="SULFATASE_2"/>
    <property type="match status" value="1"/>
</dbReference>
<accession>A0A0G3ECL7</accession>
<keyword evidence="2" id="KW-0479">Metal-binding</keyword>
<dbReference type="PANTHER" id="PTHR42693:SF33">
    <property type="entry name" value="ARYLSULFATASE"/>
    <property type="match status" value="1"/>
</dbReference>
<dbReference type="InterPro" id="IPR006311">
    <property type="entry name" value="TAT_signal"/>
</dbReference>
<dbReference type="Gene3D" id="3.30.1120.10">
    <property type="match status" value="1"/>
</dbReference>
<dbReference type="InterPro" id="IPR024607">
    <property type="entry name" value="Sulfatase_CS"/>
</dbReference>
<dbReference type="GO" id="GO:0046872">
    <property type="term" value="F:metal ion binding"/>
    <property type="evidence" value="ECO:0007669"/>
    <property type="project" value="UniProtKB-KW"/>
</dbReference>
<dbReference type="GO" id="GO:0004065">
    <property type="term" value="F:arylsulfatase activity"/>
    <property type="evidence" value="ECO:0007669"/>
    <property type="project" value="UniProtKB-EC"/>
</dbReference>
<evidence type="ECO:0000256" key="2">
    <source>
        <dbReference type="ARBA" id="ARBA00022723"/>
    </source>
</evidence>
<reference evidence="6 7" key="2">
    <citation type="journal article" date="2016" name="ISME J.">
        <title>Characterization of the first cultured representative of Verrucomicrobia subdivision 5 indicates the proposal of a novel phylum.</title>
        <authorList>
            <person name="Spring S."/>
            <person name="Bunk B."/>
            <person name="Sproer C."/>
            <person name="Schumann P."/>
            <person name="Rohde M."/>
            <person name="Tindall B.J."/>
            <person name="Klenk H.P."/>
        </authorList>
    </citation>
    <scope>NUCLEOTIDE SEQUENCE [LARGE SCALE GENOMIC DNA]</scope>
    <source>
        <strain evidence="6 7">L21-Fru-AB</strain>
    </source>
</reference>
<proteinExistence type="inferred from homology"/>
<dbReference type="AlphaFoldDB" id="A0A0G3ECL7"/>
<keyword evidence="7" id="KW-1185">Reference proteome</keyword>
<evidence type="ECO:0000313" key="6">
    <source>
        <dbReference type="EMBL" id="AKJ64043.1"/>
    </source>
</evidence>
<dbReference type="EMBL" id="CP010904">
    <property type="protein sequence ID" value="AKJ64043.1"/>
    <property type="molecule type" value="Genomic_DNA"/>
</dbReference>
<keyword evidence="4" id="KW-0106">Calcium</keyword>
<dbReference type="Pfam" id="PF00884">
    <property type="entry name" value="Sulfatase"/>
    <property type="match status" value="1"/>
</dbReference>
<name>A0A0G3ECL7_9BACT</name>
<dbReference type="SUPFAM" id="SSF53649">
    <property type="entry name" value="Alkaline phosphatase-like"/>
    <property type="match status" value="1"/>
</dbReference>
<evidence type="ECO:0000259" key="5">
    <source>
        <dbReference type="Pfam" id="PF00884"/>
    </source>
</evidence>